<organism evidence="3 4">
    <name type="scientific">Ciona intestinalis</name>
    <name type="common">Transparent sea squirt</name>
    <name type="synonym">Ascidia intestinalis</name>
    <dbReference type="NCBI Taxonomy" id="7719"/>
    <lineage>
        <taxon>Eukaryota</taxon>
        <taxon>Metazoa</taxon>
        <taxon>Chordata</taxon>
        <taxon>Tunicata</taxon>
        <taxon>Ascidiacea</taxon>
        <taxon>Phlebobranchia</taxon>
        <taxon>Cionidae</taxon>
        <taxon>Ciona</taxon>
    </lineage>
</organism>
<reference evidence="3" key="2">
    <citation type="submission" date="2025-08" db="UniProtKB">
        <authorList>
            <consortium name="Ensembl"/>
        </authorList>
    </citation>
    <scope>IDENTIFICATION</scope>
</reference>
<keyword evidence="4" id="KW-1185">Reference proteome</keyword>
<dbReference type="AlphaFoldDB" id="H2XXW0"/>
<evidence type="ECO:0000313" key="4">
    <source>
        <dbReference type="Proteomes" id="UP000008144"/>
    </source>
</evidence>
<keyword evidence="2" id="KW-1133">Transmembrane helix</keyword>
<evidence type="ECO:0000313" key="3">
    <source>
        <dbReference type="Ensembl" id="ENSCINP00000034494.1"/>
    </source>
</evidence>
<sequence length="105" mass="11370">GSGSATVILDDEFVCCVQPVTGGLGTGVVIIIILIVALLVVGVPLAVYCYKKKKSAKDQNAKDEKELEAGEGEKMAAADELRVQYEPHDDFRLNNSKPMRTFSQK</sequence>
<dbReference type="Proteomes" id="UP000008144">
    <property type="component" value="Unassembled WGS sequence"/>
</dbReference>
<name>H2XXW0_CIOIN</name>
<keyword evidence="2" id="KW-0472">Membrane</keyword>
<keyword evidence="2" id="KW-0812">Transmembrane</keyword>
<evidence type="ECO:0000256" key="2">
    <source>
        <dbReference type="SAM" id="Phobius"/>
    </source>
</evidence>
<feature type="transmembrane region" description="Helical" evidence="2">
    <location>
        <begin position="28"/>
        <end position="50"/>
    </location>
</feature>
<dbReference type="InParanoid" id="H2XXW0"/>
<protein>
    <submittedName>
        <fullName evidence="3">Uncharacterized protein</fullName>
    </submittedName>
</protein>
<evidence type="ECO:0000256" key="1">
    <source>
        <dbReference type="SAM" id="MobiDB-lite"/>
    </source>
</evidence>
<reference evidence="4" key="1">
    <citation type="journal article" date="2002" name="Science">
        <title>The draft genome of Ciona intestinalis: insights into chordate and vertebrate origins.</title>
        <authorList>
            <person name="Dehal P."/>
            <person name="Satou Y."/>
            <person name="Campbell R.K."/>
            <person name="Chapman J."/>
            <person name="Degnan B."/>
            <person name="De Tomaso A."/>
            <person name="Davidson B."/>
            <person name="Di Gregorio A."/>
            <person name="Gelpke M."/>
            <person name="Goodstein D.M."/>
            <person name="Harafuji N."/>
            <person name="Hastings K.E."/>
            <person name="Ho I."/>
            <person name="Hotta K."/>
            <person name="Huang W."/>
            <person name="Kawashima T."/>
            <person name="Lemaire P."/>
            <person name="Martinez D."/>
            <person name="Meinertzhagen I.A."/>
            <person name="Necula S."/>
            <person name="Nonaka M."/>
            <person name="Putnam N."/>
            <person name="Rash S."/>
            <person name="Saiga H."/>
            <person name="Satake M."/>
            <person name="Terry A."/>
            <person name="Yamada L."/>
            <person name="Wang H.G."/>
            <person name="Awazu S."/>
            <person name="Azumi K."/>
            <person name="Boore J."/>
            <person name="Branno M."/>
            <person name="Chin-Bow S."/>
            <person name="DeSantis R."/>
            <person name="Doyle S."/>
            <person name="Francino P."/>
            <person name="Keys D.N."/>
            <person name="Haga S."/>
            <person name="Hayashi H."/>
            <person name="Hino K."/>
            <person name="Imai K.S."/>
            <person name="Inaba K."/>
            <person name="Kano S."/>
            <person name="Kobayashi K."/>
            <person name="Kobayashi M."/>
            <person name="Lee B.I."/>
            <person name="Makabe K.W."/>
            <person name="Manohar C."/>
            <person name="Matassi G."/>
            <person name="Medina M."/>
            <person name="Mochizuki Y."/>
            <person name="Mount S."/>
            <person name="Morishita T."/>
            <person name="Miura S."/>
            <person name="Nakayama A."/>
            <person name="Nishizaka S."/>
            <person name="Nomoto H."/>
            <person name="Ohta F."/>
            <person name="Oishi K."/>
            <person name="Rigoutsos I."/>
            <person name="Sano M."/>
            <person name="Sasaki A."/>
            <person name="Sasakura Y."/>
            <person name="Shoguchi E."/>
            <person name="Shin-i T."/>
            <person name="Spagnuolo A."/>
            <person name="Stainier D."/>
            <person name="Suzuki M.M."/>
            <person name="Tassy O."/>
            <person name="Takatori N."/>
            <person name="Tokuoka M."/>
            <person name="Yagi K."/>
            <person name="Yoshizaki F."/>
            <person name="Wada S."/>
            <person name="Zhang C."/>
            <person name="Hyatt P.D."/>
            <person name="Larimer F."/>
            <person name="Detter C."/>
            <person name="Doggett N."/>
            <person name="Glavina T."/>
            <person name="Hawkins T."/>
            <person name="Richardson P."/>
            <person name="Lucas S."/>
            <person name="Kohara Y."/>
            <person name="Levine M."/>
            <person name="Satoh N."/>
            <person name="Rokhsar D.S."/>
        </authorList>
    </citation>
    <scope>NUCLEOTIDE SEQUENCE [LARGE SCALE GENOMIC DNA]</scope>
</reference>
<reference evidence="3" key="3">
    <citation type="submission" date="2025-09" db="UniProtKB">
        <authorList>
            <consortium name="Ensembl"/>
        </authorList>
    </citation>
    <scope>IDENTIFICATION</scope>
</reference>
<dbReference type="HOGENOM" id="CLU_2242542_0_0_1"/>
<feature type="region of interest" description="Disordered" evidence="1">
    <location>
        <begin position="53"/>
        <end position="105"/>
    </location>
</feature>
<accession>H2XXW0</accession>
<feature type="compositionally biased region" description="Basic and acidic residues" evidence="1">
    <location>
        <begin position="56"/>
        <end position="92"/>
    </location>
</feature>
<proteinExistence type="predicted"/>
<dbReference type="Ensembl" id="ENSCINT00000031185.1">
    <property type="protein sequence ID" value="ENSCINP00000034494.1"/>
    <property type="gene ID" value="ENSCING00000020845.1"/>
</dbReference>
<feature type="compositionally biased region" description="Polar residues" evidence="1">
    <location>
        <begin position="93"/>
        <end position="105"/>
    </location>
</feature>